<dbReference type="RefSeq" id="WP_368008803.1">
    <property type="nucleotide sequence ID" value="NZ_JAMXFF010000047.1"/>
</dbReference>
<keyword evidence="1" id="KW-0812">Transmembrane</keyword>
<evidence type="ECO:0000313" key="3">
    <source>
        <dbReference type="Proteomes" id="UP001525890"/>
    </source>
</evidence>
<evidence type="ECO:0000313" key="2">
    <source>
        <dbReference type="EMBL" id="MCT7969331.1"/>
    </source>
</evidence>
<keyword evidence="1" id="KW-0472">Membrane</keyword>
<evidence type="ECO:0000256" key="1">
    <source>
        <dbReference type="SAM" id="Phobius"/>
    </source>
</evidence>
<keyword evidence="1" id="KW-1133">Transmembrane helix</keyword>
<dbReference type="Proteomes" id="UP001525890">
    <property type="component" value="Unassembled WGS sequence"/>
</dbReference>
<protein>
    <submittedName>
        <fullName evidence="2">Uncharacterized protein</fullName>
    </submittedName>
</protein>
<dbReference type="EMBL" id="JAMXFF010000047">
    <property type="protein sequence ID" value="MCT7969331.1"/>
    <property type="molecule type" value="Genomic_DNA"/>
</dbReference>
<keyword evidence="3" id="KW-1185">Reference proteome</keyword>
<proteinExistence type="predicted"/>
<feature type="transmembrane region" description="Helical" evidence="1">
    <location>
        <begin position="46"/>
        <end position="63"/>
    </location>
</feature>
<accession>A0ABT2MZL7</accession>
<reference evidence="2 3" key="1">
    <citation type="journal article" date="2022" name="Front. Microbiol.">
        <title>High genomic differentiation and limited gene flow indicate recent cryptic speciation within the genus Laspinema (cyanobacteria).</title>
        <authorList>
            <person name="Stanojkovic A."/>
            <person name="Skoupy S."/>
            <person name="Skaloud P."/>
            <person name="Dvorak P."/>
        </authorList>
    </citation>
    <scope>NUCLEOTIDE SEQUENCE [LARGE SCALE GENOMIC DNA]</scope>
    <source>
        <strain evidence="2 3">D2a</strain>
    </source>
</reference>
<organism evidence="2 3">
    <name type="scientific">Laspinema palackyanum D2a</name>
    <dbReference type="NCBI Taxonomy" id="2953684"/>
    <lineage>
        <taxon>Bacteria</taxon>
        <taxon>Bacillati</taxon>
        <taxon>Cyanobacteriota</taxon>
        <taxon>Cyanophyceae</taxon>
        <taxon>Oscillatoriophycideae</taxon>
        <taxon>Oscillatoriales</taxon>
        <taxon>Laspinemataceae</taxon>
        <taxon>Laspinema</taxon>
        <taxon>Laspinema palackyanum</taxon>
    </lineage>
</organism>
<gene>
    <name evidence="2" type="ORF">NG799_23730</name>
</gene>
<comment type="caution">
    <text evidence="2">The sequence shown here is derived from an EMBL/GenBank/DDBJ whole genome shotgun (WGS) entry which is preliminary data.</text>
</comment>
<sequence length="70" mass="8223">MDELKRKFKQRQALEDAYSNFVEPYLNQRIEVKQESSGSLPVSPVGVYYASGWLLLVMLYFILMRGFQRS</sequence>
<name>A0ABT2MZL7_9CYAN</name>